<dbReference type="GO" id="GO:0010181">
    <property type="term" value="F:FMN binding"/>
    <property type="evidence" value="ECO:0007669"/>
    <property type="project" value="UniProtKB-UniRule"/>
</dbReference>
<evidence type="ECO:0000256" key="6">
    <source>
        <dbReference type="ARBA" id="ARBA00022982"/>
    </source>
</evidence>
<dbReference type="InterPro" id="IPR029039">
    <property type="entry name" value="Flavoprotein-like_sf"/>
</dbReference>
<keyword evidence="5 7" id="KW-0288">FMN</keyword>
<evidence type="ECO:0000259" key="8">
    <source>
        <dbReference type="PROSITE" id="PS50902"/>
    </source>
</evidence>
<name>A0A1B2I5J1_9BACT</name>
<organism evidence="9 10">
    <name type="scientific">Cloacibacillus porcorum</name>
    <dbReference type="NCBI Taxonomy" id="1197717"/>
    <lineage>
        <taxon>Bacteria</taxon>
        <taxon>Thermotogati</taxon>
        <taxon>Synergistota</taxon>
        <taxon>Synergistia</taxon>
        <taxon>Synergistales</taxon>
        <taxon>Synergistaceae</taxon>
        <taxon>Cloacibacillus</taxon>
    </lineage>
</organism>
<evidence type="ECO:0000313" key="9">
    <source>
        <dbReference type="EMBL" id="ANZ45223.1"/>
    </source>
</evidence>
<dbReference type="OrthoDB" id="9790745at2"/>
<dbReference type="InterPro" id="IPR051285">
    <property type="entry name" value="NADH_oxidoreductase_modular"/>
</dbReference>
<dbReference type="PANTHER" id="PTHR32145:SF11">
    <property type="entry name" value="DIFLAVIN FLAVOPROTEIN A 2-RELATED"/>
    <property type="match status" value="1"/>
</dbReference>
<gene>
    <name evidence="9" type="ORF">BED41_09165</name>
</gene>
<dbReference type="STRING" id="1197717.BED41_09165"/>
<keyword evidence="3 7" id="KW-0813">Transport</keyword>
<dbReference type="KEGG" id="cpor:BED41_09165"/>
<evidence type="ECO:0000256" key="3">
    <source>
        <dbReference type="ARBA" id="ARBA00022448"/>
    </source>
</evidence>
<evidence type="ECO:0000256" key="1">
    <source>
        <dbReference type="ARBA" id="ARBA00001917"/>
    </source>
</evidence>
<dbReference type="Pfam" id="PF00258">
    <property type="entry name" value="Flavodoxin_1"/>
    <property type="match status" value="1"/>
</dbReference>
<proteinExistence type="inferred from homology"/>
<dbReference type="EMBL" id="CP016757">
    <property type="protein sequence ID" value="ANZ45223.1"/>
    <property type="molecule type" value="Genomic_DNA"/>
</dbReference>
<dbReference type="InterPro" id="IPR010087">
    <property type="entry name" value="Flav_short"/>
</dbReference>
<dbReference type="GeneID" id="83058017"/>
<comment type="similarity">
    <text evidence="2 7">Belongs to the flavodoxin family.</text>
</comment>
<keyword evidence="6 7" id="KW-0249">Electron transport</keyword>
<evidence type="ECO:0000313" key="10">
    <source>
        <dbReference type="Proteomes" id="UP000093044"/>
    </source>
</evidence>
<comment type="function">
    <text evidence="7">Low-potential electron donor to a number of redox enzymes.</text>
</comment>
<feature type="domain" description="Flavodoxin-like" evidence="8">
    <location>
        <begin position="4"/>
        <end position="140"/>
    </location>
</feature>
<dbReference type="PROSITE" id="PS50902">
    <property type="entry name" value="FLAVODOXIN_LIKE"/>
    <property type="match status" value="1"/>
</dbReference>
<keyword evidence="4 7" id="KW-0285">Flavoprotein</keyword>
<dbReference type="SUPFAM" id="SSF52218">
    <property type="entry name" value="Flavoproteins"/>
    <property type="match status" value="1"/>
</dbReference>
<evidence type="ECO:0000256" key="7">
    <source>
        <dbReference type="RuleBase" id="RU367037"/>
    </source>
</evidence>
<sequence length="142" mass="15393">MGKIAVIYWSAGGNTEAMAKAIARGISSENVGADVFSVSEFGSKSVNDYEKLALGCPSMGAEVLEECEFEPFLSSIEHGLAGEKVALFGSYGWGDGEWMRNWEGRMRGDGCLLFETGLIINLTPDDEGIKQCEEFGARFAKF</sequence>
<keyword evidence="10" id="KW-1185">Reference proteome</keyword>
<dbReference type="AlphaFoldDB" id="A0A1B2I5J1"/>
<dbReference type="PROSITE" id="PS00201">
    <property type="entry name" value="FLAVODOXIN"/>
    <property type="match status" value="1"/>
</dbReference>
<comment type="cofactor">
    <cofactor evidence="1 7">
        <name>FMN</name>
        <dbReference type="ChEBI" id="CHEBI:58210"/>
    </cofactor>
</comment>
<dbReference type="PANTHER" id="PTHR32145">
    <property type="entry name" value="DIFLAVIN FLAVOPROTEIN A 2-RELATED"/>
    <property type="match status" value="1"/>
</dbReference>
<dbReference type="NCBIfam" id="TIGR01753">
    <property type="entry name" value="flav_short"/>
    <property type="match status" value="1"/>
</dbReference>
<evidence type="ECO:0000256" key="4">
    <source>
        <dbReference type="ARBA" id="ARBA00022630"/>
    </source>
</evidence>
<evidence type="ECO:0000256" key="2">
    <source>
        <dbReference type="ARBA" id="ARBA00005267"/>
    </source>
</evidence>
<dbReference type="GO" id="GO:0009055">
    <property type="term" value="F:electron transfer activity"/>
    <property type="evidence" value="ECO:0007669"/>
    <property type="project" value="UniProtKB-UniRule"/>
</dbReference>
<dbReference type="Proteomes" id="UP000093044">
    <property type="component" value="Chromosome"/>
</dbReference>
<reference evidence="9" key="1">
    <citation type="submission" date="2016-08" db="EMBL/GenBank/DDBJ databases">
        <title>Complete genome of Cloacibacillus porcorum.</title>
        <authorList>
            <person name="Looft T."/>
            <person name="Bayles D.O."/>
            <person name="Alt D.P."/>
        </authorList>
    </citation>
    <scope>NUCLEOTIDE SEQUENCE [LARGE SCALE GENOMIC DNA]</scope>
    <source>
        <strain evidence="9">CL-84</strain>
    </source>
</reference>
<protein>
    <recommendedName>
        <fullName evidence="7">Flavodoxin</fullName>
    </recommendedName>
</protein>
<accession>A0A1B2I5J1</accession>
<dbReference type="InterPro" id="IPR001226">
    <property type="entry name" value="Flavodoxin_CS"/>
</dbReference>
<dbReference type="RefSeq" id="WP_066745099.1">
    <property type="nucleotide sequence ID" value="NZ_CP016757.1"/>
</dbReference>
<dbReference type="InterPro" id="IPR008254">
    <property type="entry name" value="Flavodoxin/NO_synth"/>
</dbReference>
<dbReference type="Gene3D" id="3.40.50.360">
    <property type="match status" value="1"/>
</dbReference>
<evidence type="ECO:0000256" key="5">
    <source>
        <dbReference type="ARBA" id="ARBA00022643"/>
    </source>
</evidence>